<evidence type="ECO:0000256" key="2">
    <source>
        <dbReference type="SAM" id="Phobius"/>
    </source>
</evidence>
<keyword evidence="2" id="KW-0812">Transmembrane</keyword>
<feature type="transmembrane region" description="Helical" evidence="2">
    <location>
        <begin position="33"/>
        <end position="58"/>
    </location>
</feature>
<protein>
    <submittedName>
        <fullName evidence="3">Uncharacterized protein</fullName>
    </submittedName>
</protein>
<evidence type="ECO:0000313" key="3">
    <source>
        <dbReference type="EMBL" id="KIK63327.1"/>
    </source>
</evidence>
<organism evidence="3 4">
    <name type="scientific">Collybiopsis luxurians FD-317 M1</name>
    <dbReference type="NCBI Taxonomy" id="944289"/>
    <lineage>
        <taxon>Eukaryota</taxon>
        <taxon>Fungi</taxon>
        <taxon>Dikarya</taxon>
        <taxon>Basidiomycota</taxon>
        <taxon>Agaricomycotina</taxon>
        <taxon>Agaricomycetes</taxon>
        <taxon>Agaricomycetidae</taxon>
        <taxon>Agaricales</taxon>
        <taxon>Marasmiineae</taxon>
        <taxon>Omphalotaceae</taxon>
        <taxon>Collybiopsis</taxon>
        <taxon>Collybiopsis luxurians</taxon>
    </lineage>
</organism>
<keyword evidence="2" id="KW-1133">Transmembrane helix</keyword>
<dbReference type="HOGENOM" id="CLU_760874_0_0_1"/>
<reference evidence="3 4" key="1">
    <citation type="submission" date="2014-04" db="EMBL/GenBank/DDBJ databases">
        <title>Evolutionary Origins and Diversification of the Mycorrhizal Mutualists.</title>
        <authorList>
            <consortium name="DOE Joint Genome Institute"/>
            <consortium name="Mycorrhizal Genomics Consortium"/>
            <person name="Kohler A."/>
            <person name="Kuo A."/>
            <person name="Nagy L.G."/>
            <person name="Floudas D."/>
            <person name="Copeland A."/>
            <person name="Barry K.W."/>
            <person name="Cichocki N."/>
            <person name="Veneault-Fourrey C."/>
            <person name="LaButti K."/>
            <person name="Lindquist E.A."/>
            <person name="Lipzen A."/>
            <person name="Lundell T."/>
            <person name="Morin E."/>
            <person name="Murat C."/>
            <person name="Riley R."/>
            <person name="Ohm R."/>
            <person name="Sun H."/>
            <person name="Tunlid A."/>
            <person name="Henrissat B."/>
            <person name="Grigoriev I.V."/>
            <person name="Hibbett D.S."/>
            <person name="Martin F."/>
        </authorList>
    </citation>
    <scope>NUCLEOTIDE SEQUENCE [LARGE SCALE GENOMIC DNA]</scope>
    <source>
        <strain evidence="3 4">FD-317 M1</strain>
    </source>
</reference>
<feature type="transmembrane region" description="Helical" evidence="2">
    <location>
        <begin position="67"/>
        <end position="92"/>
    </location>
</feature>
<name>A0A0D0CUS2_9AGAR</name>
<evidence type="ECO:0000313" key="4">
    <source>
        <dbReference type="Proteomes" id="UP000053593"/>
    </source>
</evidence>
<feature type="transmembrane region" description="Helical" evidence="2">
    <location>
        <begin position="254"/>
        <end position="281"/>
    </location>
</feature>
<keyword evidence="4" id="KW-1185">Reference proteome</keyword>
<feature type="transmembrane region" description="Helical" evidence="2">
    <location>
        <begin position="177"/>
        <end position="201"/>
    </location>
</feature>
<gene>
    <name evidence="3" type="ORF">GYMLUDRAFT_83859</name>
</gene>
<sequence>MAPASQESTCPAGTVCFLDESYDHLVHTLNTRVMAPVVIELTFYGIFVLLFSISMYIFRRRFLPAKFYVIATILFFTLATTSVALALTQTFISPLYPIPPYFHLDLISRLEIALECMFIVSGLLSDVILIYRCYRLWNSKKRVVVVPVLVLVGSLGLCILGIAFGGGDEDEDGDYIYSLYVLTTLALNILLTGLIVGRVWWLNRRTDSIFVGQVNPAPLNLLWPVLLSGIIIPLVLSTALITRLVHLIAKVPDYLLFLVYPCFLIQIVGISSTLMIIFIGFSADGSSRLVPANTQGHQNYSSEIGTTCNESDHSGGSEITQPLLPGHTSNQANLQDSLRENTSLPSRVNGNEMVHLYLLKGDQGAGSDVSTQNATLALSRSVDGNQTVQPFLLKYDQGTDISTAPALFSSVDRNEMVHPYPLKYDQDK</sequence>
<evidence type="ECO:0000256" key="1">
    <source>
        <dbReference type="SAM" id="MobiDB-lite"/>
    </source>
</evidence>
<feature type="transmembrane region" description="Helical" evidence="2">
    <location>
        <begin position="221"/>
        <end position="242"/>
    </location>
</feature>
<feature type="transmembrane region" description="Helical" evidence="2">
    <location>
        <begin position="112"/>
        <end position="131"/>
    </location>
</feature>
<proteinExistence type="predicted"/>
<accession>A0A0D0CUS2</accession>
<dbReference type="AlphaFoldDB" id="A0A0D0CUS2"/>
<keyword evidence="2" id="KW-0472">Membrane</keyword>
<dbReference type="Proteomes" id="UP000053593">
    <property type="component" value="Unassembled WGS sequence"/>
</dbReference>
<feature type="transmembrane region" description="Helical" evidence="2">
    <location>
        <begin position="143"/>
        <end position="165"/>
    </location>
</feature>
<dbReference type="EMBL" id="KN834764">
    <property type="protein sequence ID" value="KIK63327.1"/>
    <property type="molecule type" value="Genomic_DNA"/>
</dbReference>
<dbReference type="OrthoDB" id="3039972at2759"/>
<feature type="region of interest" description="Disordered" evidence="1">
    <location>
        <begin position="301"/>
        <end position="326"/>
    </location>
</feature>